<feature type="transmembrane region" description="Helical" evidence="2">
    <location>
        <begin position="667"/>
        <end position="692"/>
    </location>
</feature>
<feature type="transmembrane region" description="Helical" evidence="2">
    <location>
        <begin position="294"/>
        <end position="312"/>
    </location>
</feature>
<reference evidence="4" key="1">
    <citation type="journal article" date="2023" name="Commun. Biol.">
        <title>Genome analysis of Parmales, the sister group of diatoms, reveals the evolutionary specialization of diatoms from phago-mixotrophs to photoautotrophs.</title>
        <authorList>
            <person name="Ban H."/>
            <person name="Sato S."/>
            <person name="Yoshikawa S."/>
            <person name="Yamada K."/>
            <person name="Nakamura Y."/>
            <person name="Ichinomiya M."/>
            <person name="Sato N."/>
            <person name="Blanc-Mathieu R."/>
            <person name="Endo H."/>
            <person name="Kuwata A."/>
            <person name="Ogata H."/>
        </authorList>
    </citation>
    <scope>NUCLEOTIDE SEQUENCE [LARGE SCALE GENOMIC DNA]</scope>
    <source>
        <strain evidence="4">NIES 3700</strain>
    </source>
</reference>
<gene>
    <name evidence="3" type="ORF">TrLO_g7396</name>
</gene>
<feature type="transmembrane region" description="Helical" evidence="2">
    <location>
        <begin position="698"/>
        <end position="716"/>
    </location>
</feature>
<proteinExistence type="predicted"/>
<feature type="transmembrane region" description="Helical" evidence="2">
    <location>
        <begin position="418"/>
        <end position="438"/>
    </location>
</feature>
<dbReference type="Proteomes" id="UP001165122">
    <property type="component" value="Unassembled WGS sequence"/>
</dbReference>
<keyword evidence="2" id="KW-1133">Transmembrane helix</keyword>
<evidence type="ECO:0000256" key="2">
    <source>
        <dbReference type="SAM" id="Phobius"/>
    </source>
</evidence>
<comment type="caution">
    <text evidence="3">The sequence shown here is derived from an EMBL/GenBank/DDBJ whole genome shotgun (WGS) entry which is preliminary data.</text>
</comment>
<dbReference type="OrthoDB" id="193072at2759"/>
<feature type="transmembrane region" description="Helical" evidence="2">
    <location>
        <begin position="603"/>
        <end position="630"/>
    </location>
</feature>
<dbReference type="EMBL" id="BRXW01000042">
    <property type="protein sequence ID" value="GMI02285.1"/>
    <property type="molecule type" value="Genomic_DNA"/>
</dbReference>
<organism evidence="3 4">
    <name type="scientific">Triparma laevis f. longispina</name>
    <dbReference type="NCBI Taxonomy" id="1714387"/>
    <lineage>
        <taxon>Eukaryota</taxon>
        <taxon>Sar</taxon>
        <taxon>Stramenopiles</taxon>
        <taxon>Ochrophyta</taxon>
        <taxon>Bolidophyceae</taxon>
        <taxon>Parmales</taxon>
        <taxon>Triparmaceae</taxon>
        <taxon>Triparma</taxon>
    </lineage>
</organism>
<sequence length="979" mass="108797">MLTLVTVASSPPSSPSLPPHSPPLVTECADIHSIATFILTTIYTSFFISFAYTGNVKLFYFDAWVIKPICTLAMALSFVLKPRRRDWKYLVFLTGQFFAFSFLSEMLGVVGVFKSEHFHHRGEHSEEEIGWALFRCLLWLILFCFAWRLRKKLAALPDEELSNFLIKNVFKEGFLAGLGQLSFLMLACIQCATKVSAECEGPNCWRQCRRSLYSQTGLGAMVAIFVVIKLMSGIIPKHLIQKHIVSVEKIVTMNMTGPEKIEFLGLTIAGVCGLFLLGFYGAEGDFRDGPEEKLMITTMAIGLFAICTMAAWKGWAIFLEMTKSETSDEQESSNELGDTVPPSHPTPPTFVLKLAKFWTWGGLFITVCHACTGLAVAVTLNRTLWGNVNKMTLPLVMVAFTSALFGSPRSEDRKHINILRASFAVFAWGGEAAFMIAALREEEYVLAITHLVRAFGWTIAFHFSMKLRENIKNLPDGELSNFLVKTLYGGGVQALVSVLFLTFRSVKCFSEYGGYSETCKNVTMCSAYISLYICSIWLCKLVQNSVKIAWRKKVTFTVLKLTTFKVNVKQGVEAVLAVITTICGIFLFAAMGTENSDEARVDLLVRIGSTGALAVCFVFTAEVATAVHAFQMHQNVQQQQGSGVEDEEQEGEKEEEVEEEQPAAEAAWVYIIVAVGLALYYLAATSAFMLTLDNIWEIQAHISAPLVAISFILAMMMKPRRNSKLYRFFIFTHMSLFAVLGELTIAIGMFRRDNGTSFGVAAIMRIVIFWLPIFYILMQVRRRIAALPDNELSDFLCQTIIVRGTASIAPIIFFSFETVTCLAEVDFKDKHNFCKNTGLSSVFLSFYLIAFTVKGITSKASTKKARARTELGFDKLALFNMHRGEKLQAFLTTATGLCSLYLLSFIGVESPPTSAVDIVGGLGNVFIFTSTFIDMHKLLRRSKKQDEEENGEEGQRASVVGNRVSIGGLQDSMVVASLV</sequence>
<evidence type="ECO:0000313" key="3">
    <source>
        <dbReference type="EMBL" id="GMI02285.1"/>
    </source>
</evidence>
<name>A0A9W7C3T6_9STRA</name>
<protein>
    <submittedName>
        <fullName evidence="3">Uncharacterized protein</fullName>
    </submittedName>
</protein>
<feature type="region of interest" description="Disordered" evidence="1">
    <location>
        <begin position="638"/>
        <end position="660"/>
    </location>
</feature>
<feature type="transmembrane region" description="Helical" evidence="2">
    <location>
        <begin position="357"/>
        <end position="378"/>
    </location>
</feature>
<keyword evidence="4" id="KW-1185">Reference proteome</keyword>
<feature type="transmembrane region" description="Helical" evidence="2">
    <location>
        <begin position="89"/>
        <end position="109"/>
    </location>
</feature>
<feature type="transmembrane region" description="Helical" evidence="2">
    <location>
        <begin position="263"/>
        <end position="282"/>
    </location>
</feature>
<feature type="transmembrane region" description="Helical" evidence="2">
    <location>
        <begin position="889"/>
        <end position="908"/>
    </location>
</feature>
<feature type="transmembrane region" description="Helical" evidence="2">
    <location>
        <begin position="728"/>
        <end position="750"/>
    </location>
</feature>
<feature type="transmembrane region" description="Helical" evidence="2">
    <location>
        <begin position="571"/>
        <end position="591"/>
    </location>
</feature>
<feature type="transmembrane region" description="Helical" evidence="2">
    <location>
        <begin position="212"/>
        <end position="232"/>
    </location>
</feature>
<feature type="transmembrane region" description="Helical" evidence="2">
    <location>
        <begin position="836"/>
        <end position="856"/>
    </location>
</feature>
<keyword evidence="2" id="KW-0812">Transmembrane</keyword>
<feature type="transmembrane region" description="Helical" evidence="2">
    <location>
        <begin position="384"/>
        <end position="406"/>
    </location>
</feature>
<feature type="transmembrane region" description="Helical" evidence="2">
    <location>
        <begin position="444"/>
        <end position="465"/>
    </location>
</feature>
<feature type="transmembrane region" description="Helical" evidence="2">
    <location>
        <begin position="58"/>
        <end position="80"/>
    </location>
</feature>
<feature type="transmembrane region" description="Helical" evidence="2">
    <location>
        <begin position="34"/>
        <end position="52"/>
    </location>
</feature>
<feature type="transmembrane region" description="Helical" evidence="2">
    <location>
        <begin position="795"/>
        <end position="816"/>
    </location>
</feature>
<feature type="transmembrane region" description="Helical" evidence="2">
    <location>
        <begin position="914"/>
        <end position="933"/>
    </location>
</feature>
<dbReference type="AlphaFoldDB" id="A0A9W7C3T6"/>
<keyword evidence="2" id="KW-0472">Membrane</keyword>
<feature type="transmembrane region" description="Helical" evidence="2">
    <location>
        <begin position="486"/>
        <end position="506"/>
    </location>
</feature>
<feature type="compositionally biased region" description="Acidic residues" evidence="1">
    <location>
        <begin position="644"/>
        <end position="660"/>
    </location>
</feature>
<evidence type="ECO:0000256" key="1">
    <source>
        <dbReference type="SAM" id="MobiDB-lite"/>
    </source>
</evidence>
<feature type="transmembrane region" description="Helical" evidence="2">
    <location>
        <begin position="756"/>
        <end position="775"/>
    </location>
</feature>
<feature type="transmembrane region" description="Helical" evidence="2">
    <location>
        <begin position="129"/>
        <end position="149"/>
    </location>
</feature>
<accession>A0A9W7C3T6</accession>
<evidence type="ECO:0000313" key="4">
    <source>
        <dbReference type="Proteomes" id="UP001165122"/>
    </source>
</evidence>